<dbReference type="InParanoid" id="G3Q7B7"/>
<reference evidence="1" key="1">
    <citation type="submission" date="2006-01" db="EMBL/GenBank/DDBJ databases">
        <authorList>
            <person name="Lindblad-Toh K."/>
            <person name="Mauceli E."/>
            <person name="Grabherr M."/>
            <person name="Chang J.L."/>
            <person name="Lander E.S."/>
        </authorList>
    </citation>
    <scope>NUCLEOTIDE SEQUENCE [LARGE SCALE GENOMIC DNA]</scope>
</reference>
<sequence>QSGSSAHFDASCCCRGAHSEAHSIQTCYYIATPLNAQLTASRKDAKRPRKPSALFFALHGASHANASPSVMTKGTSRRPAPRNAWRVKESAGFTLIFFHLRMQIQSNDAPVFILTSNPFEEKGCK</sequence>
<protein>
    <submittedName>
        <fullName evidence="1">Uncharacterized protein</fullName>
    </submittedName>
</protein>
<evidence type="ECO:0000313" key="1">
    <source>
        <dbReference type="Ensembl" id="ENSGACP00000025777.1"/>
    </source>
</evidence>
<name>G3Q7B7_GASAC</name>
<dbReference type="Bgee" id="ENSGACG00000019504">
    <property type="expression patterns" value="Expressed in head kidney and 3 other cell types or tissues"/>
</dbReference>
<dbReference type="Ensembl" id="ENSGACT00000025827.1">
    <property type="protein sequence ID" value="ENSGACP00000025777.1"/>
    <property type="gene ID" value="ENSGACG00000019504.1"/>
</dbReference>
<proteinExistence type="predicted"/>
<accession>G3Q7B7</accession>
<reference evidence="1" key="2">
    <citation type="submission" date="2024-04" db="UniProtKB">
        <authorList>
            <consortium name="Ensembl"/>
        </authorList>
    </citation>
    <scope>IDENTIFICATION</scope>
</reference>
<organism evidence="1">
    <name type="scientific">Gasterosteus aculeatus</name>
    <name type="common">Three-spined stickleback</name>
    <dbReference type="NCBI Taxonomy" id="69293"/>
    <lineage>
        <taxon>Eukaryota</taxon>
        <taxon>Metazoa</taxon>
        <taxon>Chordata</taxon>
        <taxon>Craniata</taxon>
        <taxon>Vertebrata</taxon>
        <taxon>Euteleostomi</taxon>
        <taxon>Actinopterygii</taxon>
        <taxon>Neopterygii</taxon>
        <taxon>Teleostei</taxon>
        <taxon>Neoteleostei</taxon>
        <taxon>Acanthomorphata</taxon>
        <taxon>Eupercaria</taxon>
        <taxon>Perciformes</taxon>
        <taxon>Cottioidei</taxon>
        <taxon>Gasterosteales</taxon>
        <taxon>Gasterosteidae</taxon>
        <taxon>Gasterosteus</taxon>
    </lineage>
</organism>
<dbReference type="AlphaFoldDB" id="G3Q7B7"/>